<evidence type="ECO:0000313" key="2">
    <source>
        <dbReference type="Proteomes" id="UP001596550"/>
    </source>
</evidence>
<protein>
    <submittedName>
        <fullName evidence="1">DUF4238 domain-containing protein</fullName>
    </submittedName>
</protein>
<dbReference type="Pfam" id="PF14022">
    <property type="entry name" value="DUF4238"/>
    <property type="match status" value="1"/>
</dbReference>
<sequence length="289" mass="33970">MSIPKNHHYISQAHIKNFFNKEKKEIYLFDKNQNRHFKKNTTKSIFSEKNLNTKRTISDEYDYSTIEEELNQNFEKDFPSCVEIVKKLVETDKLDDDSHEALLYLAGYGLIAELRTPDRKRETDNALKNGMKIIMEMGTEELKSAYKRHFDFNDEVKYSNNLDYIKFAHDVINAMGDLILSVDIPENENDYFILPDFGAATMRGRINNYFNPDALDRVYIGLPLTSKLYLHFSSSKLKSLPRPPGIHRVTSNHVYFLNKANYDYSRQIIACENEHYLQDFVRKINSEYT</sequence>
<evidence type="ECO:0000313" key="1">
    <source>
        <dbReference type="EMBL" id="MFC7345376.1"/>
    </source>
</evidence>
<dbReference type="RefSeq" id="WP_159478975.1">
    <property type="nucleotide sequence ID" value="NZ_JBHTCR010000001.1"/>
</dbReference>
<dbReference type="InterPro" id="IPR025332">
    <property type="entry name" value="DUF4238"/>
</dbReference>
<gene>
    <name evidence="1" type="ORF">ACFQO9_01435</name>
</gene>
<proteinExistence type="predicted"/>
<dbReference type="EMBL" id="JBHTCR010000001">
    <property type="protein sequence ID" value="MFC7345376.1"/>
    <property type="molecule type" value="Genomic_DNA"/>
</dbReference>
<comment type="caution">
    <text evidence="1">The sequence shown here is derived from an EMBL/GenBank/DDBJ whole genome shotgun (WGS) entry which is preliminary data.</text>
</comment>
<organism evidence="1 2">
    <name type="scientific">Chryseobacterium zhengzhouense</name>
    <dbReference type="NCBI Taxonomy" id="1636086"/>
    <lineage>
        <taxon>Bacteria</taxon>
        <taxon>Pseudomonadati</taxon>
        <taxon>Bacteroidota</taxon>
        <taxon>Flavobacteriia</taxon>
        <taxon>Flavobacteriales</taxon>
        <taxon>Weeksellaceae</taxon>
        <taxon>Chryseobacterium group</taxon>
        <taxon>Chryseobacterium</taxon>
    </lineage>
</organism>
<dbReference type="Proteomes" id="UP001596550">
    <property type="component" value="Unassembled WGS sequence"/>
</dbReference>
<keyword evidence="2" id="KW-1185">Reference proteome</keyword>
<reference evidence="2" key="1">
    <citation type="journal article" date="2019" name="Int. J. Syst. Evol. Microbiol.">
        <title>The Global Catalogue of Microorganisms (GCM) 10K type strain sequencing project: providing services to taxonomists for standard genome sequencing and annotation.</title>
        <authorList>
            <consortium name="The Broad Institute Genomics Platform"/>
            <consortium name="The Broad Institute Genome Sequencing Center for Infectious Disease"/>
            <person name="Wu L."/>
            <person name="Ma J."/>
        </authorList>
    </citation>
    <scope>NUCLEOTIDE SEQUENCE [LARGE SCALE GENOMIC DNA]</scope>
    <source>
        <strain evidence="2">CCUG 54781</strain>
    </source>
</reference>
<name>A0ABW2LS53_9FLAO</name>
<accession>A0ABW2LS53</accession>